<dbReference type="Ensembl" id="ENSGACT00000029946.1">
    <property type="protein sequence ID" value="ENSGACP00000041770.1"/>
    <property type="gene ID" value="ENSGACG00000037705.1"/>
</dbReference>
<dbReference type="InterPro" id="IPR052338">
    <property type="entry name" value="Transposase_5"/>
</dbReference>
<dbReference type="GO" id="GO:0003677">
    <property type="term" value="F:DNA binding"/>
    <property type="evidence" value="ECO:0007669"/>
    <property type="project" value="InterPro"/>
</dbReference>
<feature type="domain" description="Transposase Tc1-like" evidence="1">
    <location>
        <begin position="68"/>
        <end position="139"/>
    </location>
</feature>
<dbReference type="Ensembl" id="ENSGACT00000076335.1">
    <property type="protein sequence ID" value="ENSGACP00000056531.1"/>
    <property type="gene ID" value="ENSGACG00000037705.1"/>
</dbReference>
<dbReference type="InterPro" id="IPR002492">
    <property type="entry name" value="Transposase_Tc1-like"/>
</dbReference>
<evidence type="ECO:0000259" key="1">
    <source>
        <dbReference type="Pfam" id="PF01498"/>
    </source>
</evidence>
<dbReference type="NCBIfam" id="NF033545">
    <property type="entry name" value="transpos_IS630"/>
    <property type="match status" value="1"/>
</dbReference>
<dbReference type="GeneTree" id="ENSGT01120000271870"/>
<evidence type="ECO:0000259" key="2">
    <source>
        <dbReference type="Pfam" id="PF13358"/>
    </source>
</evidence>
<dbReference type="Ensembl" id="ENSGACT00000011869.2">
    <property type="protein sequence ID" value="ENSGACP00000011845.2"/>
    <property type="gene ID" value="ENSGACG00000037705.1"/>
</dbReference>
<dbReference type="Ensembl" id="ENSGACT00000068040.1">
    <property type="protein sequence ID" value="ENSGACP00000054122.1"/>
    <property type="gene ID" value="ENSGACG00000037705.1"/>
</dbReference>
<keyword evidence="5" id="KW-1185">Reference proteome</keyword>
<dbReference type="InterPro" id="IPR038717">
    <property type="entry name" value="Tc1-like_DDE_dom"/>
</dbReference>
<evidence type="ECO:0000259" key="3">
    <source>
        <dbReference type="Pfam" id="PF25787"/>
    </source>
</evidence>
<dbReference type="InterPro" id="IPR009057">
    <property type="entry name" value="Homeodomain-like_sf"/>
</dbReference>
<dbReference type="InterPro" id="IPR057667">
    <property type="entry name" value="HTH_SB"/>
</dbReference>
<proteinExistence type="predicted"/>
<evidence type="ECO:0000313" key="5">
    <source>
        <dbReference type="Proteomes" id="UP000007635"/>
    </source>
</evidence>
<dbReference type="InterPro" id="IPR047655">
    <property type="entry name" value="Transpos_IS630-like"/>
</dbReference>
<dbReference type="Gene3D" id="1.10.10.10">
    <property type="entry name" value="Winged helix-like DNA-binding domain superfamily/Winged helix DNA-binding domain"/>
    <property type="match status" value="1"/>
</dbReference>
<organism evidence="4 5">
    <name type="scientific">Gasterosteus aculeatus aculeatus</name>
    <name type="common">three-spined stickleback</name>
    <dbReference type="NCBI Taxonomy" id="481459"/>
    <lineage>
        <taxon>Eukaryota</taxon>
        <taxon>Metazoa</taxon>
        <taxon>Chordata</taxon>
        <taxon>Craniata</taxon>
        <taxon>Vertebrata</taxon>
        <taxon>Euteleostomi</taxon>
        <taxon>Actinopterygii</taxon>
        <taxon>Neopterygii</taxon>
        <taxon>Teleostei</taxon>
        <taxon>Neoteleostei</taxon>
        <taxon>Acanthomorphata</taxon>
        <taxon>Eupercaria</taxon>
        <taxon>Perciformes</taxon>
        <taxon>Cottioidei</taxon>
        <taxon>Gasterosteales</taxon>
        <taxon>Gasterosteidae</taxon>
        <taxon>Gasterosteus</taxon>
    </lineage>
</organism>
<dbReference type="Proteomes" id="UP000007635">
    <property type="component" value="Chromosome X"/>
</dbReference>
<reference evidence="4" key="2">
    <citation type="submission" date="2025-05" db="UniProtKB">
        <authorList>
            <consortium name="Ensembl"/>
        </authorList>
    </citation>
    <scope>IDENTIFICATION</scope>
</reference>
<accession>G3P2M2</accession>
<dbReference type="PANTHER" id="PTHR23022:SF135">
    <property type="entry name" value="SI:DKEY-77F5.3"/>
    <property type="match status" value="1"/>
</dbReference>
<accession>A0AAQ4P296</accession>
<evidence type="ECO:0000313" key="4">
    <source>
        <dbReference type="Ensembl" id="ENSGACP00000032975.1"/>
    </source>
</evidence>
<feature type="domain" description="Sleeping Beauty transposase HTH" evidence="3">
    <location>
        <begin position="1"/>
        <end position="52"/>
    </location>
</feature>
<dbReference type="InterPro" id="IPR036397">
    <property type="entry name" value="RNaseH_sf"/>
</dbReference>
<protein>
    <recommendedName>
        <fullName evidence="6">Transposase</fullName>
    </recommendedName>
</protein>
<dbReference type="Pfam" id="PF25787">
    <property type="entry name" value="HTH_SB"/>
    <property type="match status" value="1"/>
</dbReference>
<dbReference type="Pfam" id="PF13358">
    <property type="entry name" value="DDE_3"/>
    <property type="match status" value="1"/>
</dbReference>
<name>A0AAQ4P296_GASAC</name>
<dbReference type="OMA" id="PHYALEW"/>
<feature type="domain" description="Tc1-like transposase DDE" evidence="2">
    <location>
        <begin position="186"/>
        <end position="299"/>
    </location>
</feature>
<dbReference type="InterPro" id="IPR036388">
    <property type="entry name" value="WH-like_DNA-bd_sf"/>
</dbReference>
<dbReference type="STRING" id="69293.ENSGACP00000011845"/>
<dbReference type="Bgee" id="ENSGACG00000008961">
    <property type="expression patterns" value="Expressed in liver and 11 other cell types or tissues"/>
</dbReference>
<dbReference type="Ensembl" id="ENSGACT00000044972.1">
    <property type="protein sequence ID" value="ENSGACP00000057127.1"/>
    <property type="gene ID" value="ENSGACG00000037705.1"/>
</dbReference>
<sequence>MKSKELSVDLRDRIVSRHRSGEGYRKISAALKVPMSTVASIIRKWKKFGTTRTLPRVGRPARLSDRGRRALVREVTRNPMVTLTELQRCSTKRGEPSSRTTISAALHKSGLFGRVARRKPLLSEKHMTARLEFAKKYLKDSQAMRNQILWSAETKIELFGLNAKCHVWRKQGTGHHLANTMPTVKHGGGSITLWGCFSAGGTGRLVRIEGKMNAAMYRDLLDENMLQSALDLRLGRRFIFQQDNDPKHTAKITKEWLRDNSVNVLEWPSRSPDLNPIEHLWRDLKMAVHRRSPSNLMELERFCKEEWEKLPRNRCATLVESYPRRLEAVIAAKGASTKY</sequence>
<dbReference type="PANTHER" id="PTHR23022">
    <property type="entry name" value="TRANSPOSABLE ELEMENT-RELATED"/>
    <property type="match status" value="1"/>
</dbReference>
<dbReference type="GO" id="GO:0006313">
    <property type="term" value="P:DNA transposition"/>
    <property type="evidence" value="ECO:0007669"/>
    <property type="project" value="InterPro"/>
</dbReference>
<dbReference type="Gene3D" id="3.30.420.10">
    <property type="entry name" value="Ribonuclease H-like superfamily/Ribonuclease H"/>
    <property type="match status" value="1"/>
</dbReference>
<reference evidence="4 5" key="1">
    <citation type="journal article" date="2021" name="G3 (Bethesda)">
        <title>Improved contiguity of the threespine stickleback genome using long-read sequencing.</title>
        <authorList>
            <person name="Nath S."/>
            <person name="Shaw D.E."/>
            <person name="White M.A."/>
        </authorList>
    </citation>
    <scope>NUCLEOTIDE SEQUENCE [LARGE SCALE GENOMIC DNA]</scope>
    <source>
        <strain evidence="4 5">Lake Benthic</strain>
    </source>
</reference>
<dbReference type="eggNOG" id="KOG1638">
    <property type="taxonomic scope" value="Eukaryota"/>
</dbReference>
<evidence type="ECO:0008006" key="6">
    <source>
        <dbReference type="Google" id="ProtNLM"/>
    </source>
</evidence>
<dbReference type="Ensembl" id="ENSGACT00000065347.1">
    <property type="protein sequence ID" value="ENSGACP00000057762.1"/>
    <property type="gene ID" value="ENSGACG00000037705.1"/>
</dbReference>
<dbReference type="Ensembl" id="ENSGACT00000078957.1">
    <property type="protein sequence ID" value="ENSGACP00000040545.1"/>
    <property type="gene ID" value="ENSGACG00000037705.1"/>
</dbReference>
<dbReference type="AlphaFoldDB" id="A0AAQ4P296"/>
<dbReference type="SUPFAM" id="SSF46689">
    <property type="entry name" value="Homeodomain-like"/>
    <property type="match status" value="1"/>
</dbReference>
<dbReference type="Ensembl" id="ENSGACT00000067401.1">
    <property type="protein sequence ID" value="ENSGACP00000032975.1"/>
    <property type="gene ID" value="ENSGACG00000037705.1"/>
</dbReference>
<dbReference type="GO" id="GO:0015074">
    <property type="term" value="P:DNA integration"/>
    <property type="evidence" value="ECO:0007669"/>
    <property type="project" value="InterPro"/>
</dbReference>
<dbReference type="Pfam" id="PF01498">
    <property type="entry name" value="HTH_Tnp_Tc3_2"/>
    <property type="match status" value="1"/>
</dbReference>